<keyword evidence="5" id="KW-1185">Reference proteome</keyword>
<dbReference type="InterPro" id="IPR050555">
    <property type="entry name" value="Bact_Solute-Bind_Prot2"/>
</dbReference>
<dbReference type="Proteomes" id="UP000820669">
    <property type="component" value="Unassembled WGS sequence"/>
</dbReference>
<name>A0ABX1SJW3_9PSEU</name>
<evidence type="ECO:0000259" key="3">
    <source>
        <dbReference type="Pfam" id="PF13407"/>
    </source>
</evidence>
<evidence type="ECO:0000256" key="2">
    <source>
        <dbReference type="ARBA" id="ARBA00007639"/>
    </source>
</evidence>
<reference evidence="4 5" key="1">
    <citation type="submission" date="2020-04" db="EMBL/GenBank/DDBJ databases">
        <authorList>
            <person name="Klaysubun C."/>
            <person name="Duangmal K."/>
            <person name="Lipun K."/>
        </authorList>
    </citation>
    <scope>NUCLEOTIDE SEQUENCE [LARGE SCALE GENOMIC DNA]</scope>
    <source>
        <strain evidence="4 5">K10HN5</strain>
    </source>
</reference>
<dbReference type="PANTHER" id="PTHR30036:SF7">
    <property type="entry name" value="ABC TRANSPORTER PERIPLASMIC-BINDING PROTEIN YPHF"/>
    <property type="match status" value="1"/>
</dbReference>
<proteinExistence type="inferred from homology"/>
<sequence length="285" mass="30729">MAHGLHNRLEAHEIELRVIFADFRKPGWPGTANDAFRVGVSAGVDAVVVWLVTPGEPAEGVAEARSQGIPVITLERPRFSVDASVVWPNFNHGVYMAQHLATLLDPGARVAVIGGPEVVDDTELVLGLVHGVTGAGLQLVNDPWLPQYRNITDVATGGKEAALSVLNDYPGLDGLIPFNDETMLGTVEALRKVGRLGEPKMVSRNGSPWAVQAVLDGVTHGTWDIEPLRIGEMLADLVIRQLVHGRNLDGLCQSSPIGRMITPELAKSWVPWNERGAWGPLHEGL</sequence>
<gene>
    <name evidence="4" type="ORF">HF526_31855</name>
</gene>
<comment type="similarity">
    <text evidence="2">Belongs to the bacterial solute-binding protein 2 family.</text>
</comment>
<dbReference type="InterPro" id="IPR028082">
    <property type="entry name" value="Peripla_BP_I"/>
</dbReference>
<evidence type="ECO:0000313" key="4">
    <source>
        <dbReference type="EMBL" id="NMI01857.1"/>
    </source>
</evidence>
<dbReference type="EMBL" id="JAAXLA010000105">
    <property type="protein sequence ID" value="NMI01857.1"/>
    <property type="molecule type" value="Genomic_DNA"/>
</dbReference>
<comment type="caution">
    <text evidence="4">The sequence shown here is derived from an EMBL/GenBank/DDBJ whole genome shotgun (WGS) entry which is preliminary data.</text>
</comment>
<dbReference type="SUPFAM" id="SSF53822">
    <property type="entry name" value="Periplasmic binding protein-like I"/>
    <property type="match status" value="1"/>
</dbReference>
<accession>A0ABX1SJW3</accession>
<comment type="subcellular location">
    <subcellularLocation>
        <location evidence="1">Cell envelope</location>
    </subcellularLocation>
</comment>
<organism evidence="4 5">
    <name type="scientific">Pseudonocardia acidicola</name>
    <dbReference type="NCBI Taxonomy" id="2724939"/>
    <lineage>
        <taxon>Bacteria</taxon>
        <taxon>Bacillati</taxon>
        <taxon>Actinomycetota</taxon>
        <taxon>Actinomycetes</taxon>
        <taxon>Pseudonocardiales</taxon>
        <taxon>Pseudonocardiaceae</taxon>
        <taxon>Pseudonocardia</taxon>
    </lineage>
</organism>
<dbReference type="PANTHER" id="PTHR30036">
    <property type="entry name" value="D-XYLOSE-BINDING PERIPLASMIC PROTEIN"/>
    <property type="match status" value="1"/>
</dbReference>
<dbReference type="Pfam" id="PF13407">
    <property type="entry name" value="Peripla_BP_4"/>
    <property type="match status" value="1"/>
</dbReference>
<protein>
    <submittedName>
        <fullName evidence="4">Sugar ABC transporter substrate-binding protein</fullName>
    </submittedName>
</protein>
<dbReference type="InterPro" id="IPR025997">
    <property type="entry name" value="SBP_2_dom"/>
</dbReference>
<dbReference type="Gene3D" id="3.40.50.2300">
    <property type="match status" value="2"/>
</dbReference>
<feature type="domain" description="Periplasmic binding protein" evidence="3">
    <location>
        <begin position="40"/>
        <end position="243"/>
    </location>
</feature>
<evidence type="ECO:0000313" key="5">
    <source>
        <dbReference type="Proteomes" id="UP000820669"/>
    </source>
</evidence>
<evidence type="ECO:0000256" key="1">
    <source>
        <dbReference type="ARBA" id="ARBA00004196"/>
    </source>
</evidence>